<evidence type="ECO:0000313" key="9">
    <source>
        <dbReference type="Proteomes" id="UP000429552"/>
    </source>
</evidence>
<dbReference type="CDD" id="cd02440">
    <property type="entry name" value="AdoMet_MTases"/>
    <property type="match status" value="1"/>
</dbReference>
<protein>
    <submittedName>
        <fullName evidence="7">Methyltransferase</fullName>
    </submittedName>
</protein>
<evidence type="ECO:0000259" key="6">
    <source>
        <dbReference type="Pfam" id="PF08100"/>
    </source>
</evidence>
<accession>A0A640TRB5</accession>
<reference evidence="8 10" key="2">
    <citation type="submission" date="2022-12" db="EMBL/GenBank/DDBJ databases">
        <authorList>
            <person name="Ruckert C."/>
            <person name="Busche T."/>
            <person name="Kalinowski J."/>
            <person name="Wittmann C."/>
        </authorList>
    </citation>
    <scope>NUCLEOTIDE SEQUENCE [LARGE SCALE GENOMIC DNA]</scope>
    <source>
        <strain evidence="8 10">DSM 40555</strain>
    </source>
</reference>
<dbReference type="Gene3D" id="1.10.10.10">
    <property type="entry name" value="Winged helix-like DNA-binding domain superfamily/Winged helix DNA-binding domain"/>
    <property type="match status" value="1"/>
</dbReference>
<dbReference type="InterPro" id="IPR029063">
    <property type="entry name" value="SAM-dependent_MTases_sf"/>
</dbReference>
<evidence type="ECO:0000313" key="10">
    <source>
        <dbReference type="Proteomes" id="UP001210609"/>
    </source>
</evidence>
<dbReference type="PROSITE" id="PS51683">
    <property type="entry name" value="SAM_OMT_II"/>
    <property type="match status" value="1"/>
</dbReference>
<dbReference type="Proteomes" id="UP001210609">
    <property type="component" value="Chromosome"/>
</dbReference>
<dbReference type="GO" id="GO:0008171">
    <property type="term" value="F:O-methyltransferase activity"/>
    <property type="evidence" value="ECO:0007669"/>
    <property type="project" value="InterPro"/>
</dbReference>
<dbReference type="Pfam" id="PF08100">
    <property type="entry name" value="Dimerisation"/>
    <property type="match status" value="1"/>
</dbReference>
<feature type="domain" description="O-methyltransferase dimerisation" evidence="6">
    <location>
        <begin position="17"/>
        <end position="91"/>
    </location>
</feature>
<name>A0A640TRB5_STRNI</name>
<dbReference type="GO" id="GO:0046983">
    <property type="term" value="F:protein dimerization activity"/>
    <property type="evidence" value="ECO:0007669"/>
    <property type="project" value="InterPro"/>
</dbReference>
<dbReference type="PANTHER" id="PTHR43712:SF2">
    <property type="entry name" value="O-METHYLTRANSFERASE CICE"/>
    <property type="match status" value="1"/>
</dbReference>
<proteinExistence type="predicted"/>
<evidence type="ECO:0000313" key="7">
    <source>
        <dbReference type="EMBL" id="GFE26553.1"/>
    </source>
</evidence>
<dbReference type="Gene3D" id="1.10.287.1350">
    <property type="match status" value="1"/>
</dbReference>
<dbReference type="Pfam" id="PF00891">
    <property type="entry name" value="Methyltransf_2"/>
    <property type="match status" value="1"/>
</dbReference>
<feature type="active site" description="Proton acceptor" evidence="4">
    <location>
        <position position="251"/>
    </location>
</feature>
<keyword evidence="1 7" id="KW-0489">Methyltransferase</keyword>
<gene>
    <name evidence="7" type="ORF">Sliba_70060</name>
    <name evidence="8" type="ORF">STRLI_006972</name>
</gene>
<dbReference type="Proteomes" id="UP000429552">
    <property type="component" value="Unassembled WGS sequence"/>
</dbReference>
<reference evidence="7 9" key="1">
    <citation type="submission" date="2019-12" db="EMBL/GenBank/DDBJ databases">
        <title>Whole genome shotgun sequence of Streptomyces libani subsp. libani NBRC 13452.</title>
        <authorList>
            <person name="Ichikawa N."/>
            <person name="Kimura A."/>
            <person name="Kitahashi Y."/>
            <person name="Komaki H."/>
            <person name="Tamura T."/>
        </authorList>
    </citation>
    <scope>NUCLEOTIDE SEQUENCE [LARGE SCALE GENOMIC DNA]</scope>
    <source>
        <strain evidence="7 9">NBRC 13452</strain>
    </source>
</reference>
<dbReference type="AlphaFoldDB" id="A0A640TRB5"/>
<dbReference type="InterPro" id="IPR012967">
    <property type="entry name" value="COMT_dimerisation"/>
</dbReference>
<organism evidence="7 9">
    <name type="scientific">Streptomyces nigrescens</name>
    <dbReference type="NCBI Taxonomy" id="1920"/>
    <lineage>
        <taxon>Bacteria</taxon>
        <taxon>Bacillati</taxon>
        <taxon>Actinomycetota</taxon>
        <taxon>Actinomycetes</taxon>
        <taxon>Kitasatosporales</taxon>
        <taxon>Streptomycetaceae</taxon>
        <taxon>Streptomyces</taxon>
    </lineage>
</organism>
<dbReference type="RefSeq" id="WP_159490961.1">
    <property type="nucleotide sequence ID" value="NZ_BLIP01000003.1"/>
</dbReference>
<evidence type="ECO:0000256" key="2">
    <source>
        <dbReference type="ARBA" id="ARBA00022679"/>
    </source>
</evidence>
<dbReference type="Gene3D" id="3.40.50.150">
    <property type="entry name" value="Vaccinia Virus protein VP39"/>
    <property type="match status" value="1"/>
</dbReference>
<dbReference type="SUPFAM" id="SSF46785">
    <property type="entry name" value="Winged helix' DNA-binding domain"/>
    <property type="match status" value="1"/>
</dbReference>
<evidence type="ECO:0000256" key="1">
    <source>
        <dbReference type="ARBA" id="ARBA00022603"/>
    </source>
</evidence>
<dbReference type="SUPFAM" id="SSF53335">
    <property type="entry name" value="S-adenosyl-L-methionine-dependent methyltransferases"/>
    <property type="match status" value="1"/>
</dbReference>
<keyword evidence="3" id="KW-0949">S-adenosyl-L-methionine</keyword>
<dbReference type="InterPro" id="IPR001077">
    <property type="entry name" value="COMT_C"/>
</dbReference>
<dbReference type="PANTHER" id="PTHR43712">
    <property type="entry name" value="PUTATIVE (AFU_ORTHOLOGUE AFUA_4G14580)-RELATED"/>
    <property type="match status" value="1"/>
</dbReference>
<dbReference type="InterPro" id="IPR036388">
    <property type="entry name" value="WH-like_DNA-bd_sf"/>
</dbReference>
<dbReference type="EMBL" id="CP114202">
    <property type="protein sequence ID" value="WAU00694.1"/>
    <property type="molecule type" value="Genomic_DNA"/>
</dbReference>
<keyword evidence="10" id="KW-1185">Reference proteome</keyword>
<feature type="domain" description="O-methyltransferase C-terminal" evidence="5">
    <location>
        <begin position="115"/>
        <end position="325"/>
    </location>
</feature>
<evidence type="ECO:0000313" key="8">
    <source>
        <dbReference type="EMBL" id="WAU00694.1"/>
    </source>
</evidence>
<dbReference type="PIRSF" id="PIRSF005739">
    <property type="entry name" value="O-mtase"/>
    <property type="match status" value="1"/>
</dbReference>
<dbReference type="EMBL" id="BLIP01000003">
    <property type="protein sequence ID" value="GFE26553.1"/>
    <property type="molecule type" value="Genomic_DNA"/>
</dbReference>
<evidence type="ECO:0000256" key="3">
    <source>
        <dbReference type="ARBA" id="ARBA00022691"/>
    </source>
</evidence>
<evidence type="ECO:0000256" key="4">
    <source>
        <dbReference type="PIRSR" id="PIRSR005739-1"/>
    </source>
</evidence>
<evidence type="ECO:0000259" key="5">
    <source>
        <dbReference type="Pfam" id="PF00891"/>
    </source>
</evidence>
<dbReference type="InterPro" id="IPR036390">
    <property type="entry name" value="WH_DNA-bd_sf"/>
</dbReference>
<keyword evidence="2 7" id="KW-0808">Transferase</keyword>
<dbReference type="InterPro" id="IPR016461">
    <property type="entry name" value="COMT-like"/>
</dbReference>
<dbReference type="GO" id="GO:0032259">
    <property type="term" value="P:methylation"/>
    <property type="evidence" value="ECO:0007669"/>
    <property type="project" value="UniProtKB-KW"/>
</dbReference>
<sequence>MPHENQPSDEARGTLVRIACGAMATYTVGAAVRLGVVDLIADGARTADELAAECAAHPQAMGRLLRALAGLGLLDERAGGTFTVTPAGALLRSDGHRSLHSFVRMFSDPTMLRAWERLDESVRTGETSFDAVFGKDFFGHLAEQPELSADFNAAMSDGTRDTAAVLPSAFDFGRFTTVADIGGGDGTLLAAILQAHPSLGGILFDSAEGLAQAGTKLAREGLADRCSLVAGDFFATAPVGADVYLLKSVIHDWNDAQCTDILRHCRRVIPDGGRLLIVEPVLPPLVDASVSGVVYLSDLNMLVNVGGRERTRDDFAQLCRAAGFEIRTVTRLPEPSRFSVIEAAPV</sequence>